<comment type="caution">
    <text evidence="8">The sequence shown here is derived from an EMBL/GenBank/DDBJ whole genome shotgun (WGS) entry which is preliminary data.</text>
</comment>
<evidence type="ECO:0000256" key="5">
    <source>
        <dbReference type="ARBA" id="ARBA00023136"/>
    </source>
</evidence>
<keyword evidence="9" id="KW-1185">Reference proteome</keyword>
<evidence type="ECO:0000256" key="4">
    <source>
        <dbReference type="ARBA" id="ARBA00022989"/>
    </source>
</evidence>
<feature type="domain" description="Major facilitator superfamily (MFS) profile" evidence="7">
    <location>
        <begin position="10"/>
        <end position="393"/>
    </location>
</feature>
<evidence type="ECO:0000256" key="3">
    <source>
        <dbReference type="ARBA" id="ARBA00022692"/>
    </source>
</evidence>
<dbReference type="Gene3D" id="1.20.1250.20">
    <property type="entry name" value="MFS general substrate transporter like domains"/>
    <property type="match status" value="2"/>
</dbReference>
<evidence type="ECO:0000313" key="8">
    <source>
        <dbReference type="EMBL" id="MFC7189327.1"/>
    </source>
</evidence>
<dbReference type="GeneID" id="76198898"/>
<dbReference type="AlphaFoldDB" id="A0ABD5YL87"/>
<dbReference type="InterPro" id="IPR036259">
    <property type="entry name" value="MFS_trans_sf"/>
</dbReference>
<dbReference type="GO" id="GO:0005886">
    <property type="term" value="C:plasma membrane"/>
    <property type="evidence" value="ECO:0007669"/>
    <property type="project" value="UniProtKB-SubCell"/>
</dbReference>
<evidence type="ECO:0000256" key="1">
    <source>
        <dbReference type="ARBA" id="ARBA00004651"/>
    </source>
</evidence>
<feature type="transmembrane region" description="Helical" evidence="6">
    <location>
        <begin position="12"/>
        <end position="32"/>
    </location>
</feature>
<dbReference type="PROSITE" id="PS50850">
    <property type="entry name" value="MFS"/>
    <property type="match status" value="1"/>
</dbReference>
<dbReference type="InterPro" id="IPR020846">
    <property type="entry name" value="MFS_dom"/>
</dbReference>
<keyword evidence="2" id="KW-1003">Cell membrane</keyword>
<proteinExistence type="predicted"/>
<sequence>MVGNRTQIRMLTVASVSLLLSILVWFNYSAVLPRIVAEWDLSGIHAGLIFGAFQAGYLVAIIPAGVLVDRYSPRWVIAVGSAVTGVASLGFAAVATGFLDGTLLRFMAGIGMAGVYVPGMRFVADWYTETGRGTAMGIYIGTFSLGSGLSFLISSAVASAVDWRTAIAVTSVGALVVAPLILTIGRDAPTTTRETSDFDLSILRNRSYLAAVSVYSWHNWELFGVRNWLVAFLLATPAIAATGQPELTAGTLAGVMIAVGGLGNVIGGTLSDRVGRVRIIAGALFMSGLISAVLGMLQGLALIGLVALVLCYGLVLTMDSAPTSTVITELVADEHVGMALSVQSFIGFSTTVISPVVFGWTLDAGGYALAFPTLAAGACIALCSTAALRSTREKTATQTAQTSDI</sequence>
<organism evidence="8 9">
    <name type="scientific">Halocatena marina</name>
    <dbReference type="NCBI Taxonomy" id="2934937"/>
    <lineage>
        <taxon>Archaea</taxon>
        <taxon>Methanobacteriati</taxon>
        <taxon>Methanobacteriota</taxon>
        <taxon>Stenosarchaea group</taxon>
        <taxon>Halobacteria</taxon>
        <taxon>Halobacteriales</taxon>
        <taxon>Natronomonadaceae</taxon>
        <taxon>Halocatena</taxon>
    </lineage>
</organism>
<dbReference type="Pfam" id="PF07690">
    <property type="entry name" value="MFS_1"/>
    <property type="match status" value="1"/>
</dbReference>
<dbReference type="Proteomes" id="UP001596417">
    <property type="component" value="Unassembled WGS sequence"/>
</dbReference>
<keyword evidence="3 6" id="KW-0812">Transmembrane</keyword>
<feature type="transmembrane region" description="Helical" evidence="6">
    <location>
        <begin position="249"/>
        <end position="270"/>
    </location>
</feature>
<feature type="transmembrane region" description="Helical" evidence="6">
    <location>
        <begin position="339"/>
        <end position="360"/>
    </location>
</feature>
<evidence type="ECO:0000259" key="7">
    <source>
        <dbReference type="PROSITE" id="PS50850"/>
    </source>
</evidence>
<feature type="transmembrane region" description="Helical" evidence="6">
    <location>
        <begin position="300"/>
        <end position="318"/>
    </location>
</feature>
<dbReference type="PANTHER" id="PTHR43124">
    <property type="entry name" value="PURINE EFFLUX PUMP PBUE"/>
    <property type="match status" value="1"/>
</dbReference>
<reference evidence="8 9" key="1">
    <citation type="journal article" date="2019" name="Int. J. Syst. Evol. Microbiol.">
        <title>The Global Catalogue of Microorganisms (GCM) 10K type strain sequencing project: providing services to taxonomists for standard genome sequencing and annotation.</title>
        <authorList>
            <consortium name="The Broad Institute Genomics Platform"/>
            <consortium name="The Broad Institute Genome Sequencing Center for Infectious Disease"/>
            <person name="Wu L."/>
            <person name="Ma J."/>
        </authorList>
    </citation>
    <scope>NUCLEOTIDE SEQUENCE [LARGE SCALE GENOMIC DNA]</scope>
    <source>
        <strain evidence="8 9">RDMS1</strain>
    </source>
</reference>
<dbReference type="PANTHER" id="PTHR43124:SF3">
    <property type="entry name" value="CHLORAMPHENICOL EFFLUX PUMP RV0191"/>
    <property type="match status" value="1"/>
</dbReference>
<feature type="transmembrane region" description="Helical" evidence="6">
    <location>
        <begin position="104"/>
        <end position="124"/>
    </location>
</feature>
<feature type="transmembrane region" description="Helical" evidence="6">
    <location>
        <begin position="136"/>
        <end position="157"/>
    </location>
</feature>
<accession>A0ABD5YL87</accession>
<keyword evidence="5 6" id="KW-0472">Membrane</keyword>
<feature type="transmembrane region" description="Helical" evidence="6">
    <location>
        <begin position="225"/>
        <end position="243"/>
    </location>
</feature>
<keyword evidence="4 6" id="KW-1133">Transmembrane helix</keyword>
<dbReference type="SUPFAM" id="SSF103473">
    <property type="entry name" value="MFS general substrate transporter"/>
    <property type="match status" value="1"/>
</dbReference>
<feature type="transmembrane region" description="Helical" evidence="6">
    <location>
        <begin position="163"/>
        <end position="184"/>
    </location>
</feature>
<gene>
    <name evidence="8" type="ORF">ACFQL7_05350</name>
</gene>
<feature type="transmembrane region" description="Helical" evidence="6">
    <location>
        <begin position="366"/>
        <end position="388"/>
    </location>
</feature>
<feature type="transmembrane region" description="Helical" evidence="6">
    <location>
        <begin position="75"/>
        <end position="98"/>
    </location>
</feature>
<name>A0ABD5YL87_9EURY</name>
<dbReference type="InterPro" id="IPR050189">
    <property type="entry name" value="MFS_Efflux_Transporters"/>
</dbReference>
<protein>
    <submittedName>
        <fullName evidence="8">MFS transporter</fullName>
    </submittedName>
</protein>
<evidence type="ECO:0000313" key="9">
    <source>
        <dbReference type="Proteomes" id="UP001596417"/>
    </source>
</evidence>
<dbReference type="EMBL" id="JBHTAX010000001">
    <property type="protein sequence ID" value="MFC7189327.1"/>
    <property type="molecule type" value="Genomic_DNA"/>
</dbReference>
<evidence type="ECO:0000256" key="6">
    <source>
        <dbReference type="SAM" id="Phobius"/>
    </source>
</evidence>
<evidence type="ECO:0000256" key="2">
    <source>
        <dbReference type="ARBA" id="ARBA00022475"/>
    </source>
</evidence>
<feature type="transmembrane region" description="Helical" evidence="6">
    <location>
        <begin position="277"/>
        <end position="294"/>
    </location>
</feature>
<dbReference type="InterPro" id="IPR011701">
    <property type="entry name" value="MFS"/>
</dbReference>
<dbReference type="RefSeq" id="WP_264555017.1">
    <property type="nucleotide sequence ID" value="NZ_CP109979.1"/>
</dbReference>
<feature type="transmembrane region" description="Helical" evidence="6">
    <location>
        <begin position="44"/>
        <end position="68"/>
    </location>
</feature>
<comment type="subcellular location">
    <subcellularLocation>
        <location evidence="1">Cell membrane</location>
        <topology evidence="1">Multi-pass membrane protein</topology>
    </subcellularLocation>
</comment>